<keyword evidence="8" id="KW-1185">Reference proteome</keyword>
<evidence type="ECO:0000256" key="2">
    <source>
        <dbReference type="ARBA" id="ARBA00022741"/>
    </source>
</evidence>
<evidence type="ECO:0000256" key="3">
    <source>
        <dbReference type="ARBA" id="ARBA00023134"/>
    </source>
</evidence>
<reference evidence="7" key="1">
    <citation type="submission" date="2022-08" db="UniProtKB">
        <authorList>
            <consortium name="EnsemblMetazoa"/>
        </authorList>
    </citation>
    <scope>IDENTIFICATION</scope>
    <source>
        <strain evidence="7">05x7-T-G4-1.051#20</strain>
    </source>
</reference>
<dbReference type="FunFam" id="3.40.50.300:FF:000366">
    <property type="entry name" value="GTPase, IMAP family member 2"/>
    <property type="match status" value="1"/>
</dbReference>
<dbReference type="SUPFAM" id="SSF47769">
    <property type="entry name" value="SAM/Pointed domain"/>
    <property type="match status" value="1"/>
</dbReference>
<dbReference type="PANTHER" id="PTHR10903:SF170">
    <property type="entry name" value="GTPASE IMAP FAMILY MEMBER 7"/>
    <property type="match status" value="1"/>
</dbReference>
<name>A0A8W8JLE9_MAGGI</name>
<evidence type="ECO:0000313" key="7">
    <source>
        <dbReference type="EnsemblMetazoa" id="G19327.2:cds"/>
    </source>
</evidence>
<dbReference type="InterPro" id="IPR006703">
    <property type="entry name" value="G_AIG1"/>
</dbReference>
<dbReference type="AlphaFoldDB" id="A0A8W8JLE9"/>
<dbReference type="Pfam" id="PF04548">
    <property type="entry name" value="AIG1"/>
    <property type="match status" value="1"/>
</dbReference>
<keyword evidence="5" id="KW-0472">Membrane</keyword>
<dbReference type="InterPro" id="IPR013761">
    <property type="entry name" value="SAM/pointed_sf"/>
</dbReference>
<sequence>MFRWSLDHIVLAKMIENLQAIMFLLYTFVLPVHHIDPVMALANFCPKNEHDVAQASKRLGCSNDTFGNHQYMCLPNKNKTSLVEFCFQGTMGMVEKGNCLEFSEGKWIHHSCKHFLNGCPDTHFFDYEIYKYPACQNISTSLQCYVMAQNCTSQSNTDEPFGQNNKDLIIACSIGSAVLISCITIILLYKWRKANRNKSEYNDERECILQNVKYFILEKRETDKSSDETTTFMPDASFSKPFRLPFYMENETVESMLNQLEMKDCIDTFEKQDLDLNLLLESSEQDLNETFEKIRLTHGQRMKINQQIKAMKSRIHNWTGKDIRMVLIGKTRSGKSATLETILGKKLFHSRRSSVNECVKTSAIRFDQNIFIVDTPGVCKSDTPHTNAVIQKEILKSISFALPGPHAIVLVLSNTNCNDDEHDVIPYFENLFGENIYKFLIILFTKKDHLDYKRKSLEDHIKSLPLNLQADIGKCGGRVIAFNNKLEGGKEEEQVKNLLSLIIKLVEQNNGELYNSEMYMKAENGLHEREAIIREKAQMEREKNVGEHKKRRNNKTI</sequence>
<dbReference type="Gene3D" id="3.40.50.300">
    <property type="entry name" value="P-loop containing nucleotide triphosphate hydrolases"/>
    <property type="match status" value="1"/>
</dbReference>
<dbReference type="SUPFAM" id="SSF52540">
    <property type="entry name" value="P-loop containing nucleoside triphosphate hydrolases"/>
    <property type="match status" value="1"/>
</dbReference>
<dbReference type="Gene3D" id="1.10.150.50">
    <property type="entry name" value="Transcription Factor, Ets-1"/>
    <property type="match status" value="1"/>
</dbReference>
<dbReference type="PROSITE" id="PS51720">
    <property type="entry name" value="G_AIG1"/>
    <property type="match status" value="1"/>
</dbReference>
<feature type="transmembrane region" description="Helical" evidence="5">
    <location>
        <begin position="168"/>
        <end position="189"/>
    </location>
</feature>
<dbReference type="Proteomes" id="UP000005408">
    <property type="component" value="Unassembled WGS sequence"/>
</dbReference>
<keyword evidence="5" id="KW-0812">Transmembrane</keyword>
<proteinExistence type="inferred from homology"/>
<keyword evidence="2" id="KW-0547">Nucleotide-binding</keyword>
<evidence type="ECO:0000256" key="4">
    <source>
        <dbReference type="SAM" id="MobiDB-lite"/>
    </source>
</evidence>
<evidence type="ECO:0000259" key="6">
    <source>
        <dbReference type="PROSITE" id="PS51720"/>
    </source>
</evidence>
<evidence type="ECO:0000256" key="1">
    <source>
        <dbReference type="ARBA" id="ARBA00008535"/>
    </source>
</evidence>
<dbReference type="PANTHER" id="PTHR10903">
    <property type="entry name" value="GTPASE, IMAP FAMILY MEMBER-RELATED"/>
    <property type="match status" value="1"/>
</dbReference>
<dbReference type="InterPro" id="IPR045058">
    <property type="entry name" value="GIMA/IAN/Toc"/>
</dbReference>
<feature type="domain" description="AIG1-type G" evidence="6">
    <location>
        <begin position="320"/>
        <end position="523"/>
    </location>
</feature>
<evidence type="ECO:0000313" key="8">
    <source>
        <dbReference type="Proteomes" id="UP000005408"/>
    </source>
</evidence>
<feature type="compositionally biased region" description="Basic residues" evidence="4">
    <location>
        <begin position="548"/>
        <end position="557"/>
    </location>
</feature>
<dbReference type="EnsemblMetazoa" id="G19327.2">
    <property type="protein sequence ID" value="G19327.2:cds"/>
    <property type="gene ID" value="G19327"/>
</dbReference>
<dbReference type="InterPro" id="IPR027417">
    <property type="entry name" value="P-loop_NTPase"/>
</dbReference>
<keyword evidence="5" id="KW-1133">Transmembrane helix</keyword>
<dbReference type="GO" id="GO:0005525">
    <property type="term" value="F:GTP binding"/>
    <property type="evidence" value="ECO:0007669"/>
    <property type="project" value="UniProtKB-KW"/>
</dbReference>
<feature type="region of interest" description="Disordered" evidence="4">
    <location>
        <begin position="538"/>
        <end position="557"/>
    </location>
</feature>
<protein>
    <recommendedName>
        <fullName evidence="6">AIG1-type G domain-containing protein</fullName>
    </recommendedName>
</protein>
<evidence type="ECO:0000256" key="5">
    <source>
        <dbReference type="SAM" id="Phobius"/>
    </source>
</evidence>
<comment type="similarity">
    <text evidence="1">Belongs to the TRAFAC class TrmE-Era-EngA-EngB-Septin-like GTPase superfamily. AIG1/Toc34/Toc159-like paraseptin GTPase family. IAN subfamily.</text>
</comment>
<keyword evidence="3" id="KW-0342">GTP-binding</keyword>
<accession>A0A8W8JLE9</accession>
<organism evidence="7 8">
    <name type="scientific">Magallana gigas</name>
    <name type="common">Pacific oyster</name>
    <name type="synonym">Crassostrea gigas</name>
    <dbReference type="NCBI Taxonomy" id="29159"/>
    <lineage>
        <taxon>Eukaryota</taxon>
        <taxon>Metazoa</taxon>
        <taxon>Spiralia</taxon>
        <taxon>Lophotrochozoa</taxon>
        <taxon>Mollusca</taxon>
        <taxon>Bivalvia</taxon>
        <taxon>Autobranchia</taxon>
        <taxon>Pteriomorphia</taxon>
        <taxon>Ostreida</taxon>
        <taxon>Ostreoidea</taxon>
        <taxon>Ostreidae</taxon>
        <taxon>Magallana</taxon>
    </lineage>
</organism>
<feature type="compositionally biased region" description="Basic and acidic residues" evidence="4">
    <location>
        <begin position="538"/>
        <end position="547"/>
    </location>
</feature>